<gene>
    <name evidence="1" type="ORF">CVIRNUC_010910</name>
</gene>
<proteinExistence type="predicted"/>
<evidence type="ECO:0000313" key="2">
    <source>
        <dbReference type="Proteomes" id="UP001314263"/>
    </source>
</evidence>
<accession>A0AAV1IKB2</accession>
<dbReference type="InterPro" id="IPR036047">
    <property type="entry name" value="F-box-like_dom_sf"/>
</dbReference>
<reference evidence="1 2" key="1">
    <citation type="submission" date="2023-10" db="EMBL/GenBank/DDBJ databases">
        <authorList>
            <person name="Maclean D."/>
            <person name="Macfadyen A."/>
        </authorList>
    </citation>
    <scope>NUCLEOTIDE SEQUENCE [LARGE SCALE GENOMIC DNA]</scope>
</reference>
<comment type="caution">
    <text evidence="1">The sequence shown here is derived from an EMBL/GenBank/DDBJ whole genome shotgun (WGS) entry which is preliminary data.</text>
</comment>
<sequence>MRIPTLPSDVWSHVASFLSVKDAARLSGVSWDASRLQIENASLVPEARSDEDGRPIMLHTDLTPAEGFLWASRRWASAKVLHLRLQYSDTRRGEWLSSMTHAAASLSRLEKLLLDCSHELEGDWARIQGTPLLYNVLRHAHGLRVLELYCHDVRFEAPLLSLQHLLLTLGGGEADLDLPTLALAPNLVTMQLLNLRWPSGVRTTPEHLDFRPLSKLKAVRLDFILPTQLSLPQHCCLAVKAETLEQARSRVWESVRSHIRCFSVRSSERLTAMTELPAMLLREPPLLQASLSFRSFGTAESPLQLSKTLAQATSLILDSTEGMHLLVPDDASWRHSIFQTRQQLQWEWLSASGDIVPWLPHKLLFESFVLQFGSLLGTGILDLLREWPQQGAQYRSDSSDSGKRTTIRMTKGGSQDGCCSQWECCCGACENCLWELYRESV</sequence>
<organism evidence="1 2">
    <name type="scientific">Coccomyxa viridis</name>
    <dbReference type="NCBI Taxonomy" id="1274662"/>
    <lineage>
        <taxon>Eukaryota</taxon>
        <taxon>Viridiplantae</taxon>
        <taxon>Chlorophyta</taxon>
        <taxon>core chlorophytes</taxon>
        <taxon>Trebouxiophyceae</taxon>
        <taxon>Trebouxiophyceae incertae sedis</taxon>
        <taxon>Coccomyxaceae</taxon>
        <taxon>Coccomyxa</taxon>
    </lineage>
</organism>
<evidence type="ECO:0000313" key="1">
    <source>
        <dbReference type="EMBL" id="CAK0787688.1"/>
    </source>
</evidence>
<evidence type="ECO:0008006" key="3">
    <source>
        <dbReference type="Google" id="ProtNLM"/>
    </source>
</evidence>
<keyword evidence="2" id="KW-1185">Reference proteome</keyword>
<dbReference type="EMBL" id="CAUYUE010000017">
    <property type="protein sequence ID" value="CAK0787688.1"/>
    <property type="molecule type" value="Genomic_DNA"/>
</dbReference>
<protein>
    <recommendedName>
        <fullName evidence="3">F-box domain-containing protein</fullName>
    </recommendedName>
</protein>
<dbReference type="AlphaFoldDB" id="A0AAV1IKB2"/>
<dbReference type="Proteomes" id="UP001314263">
    <property type="component" value="Unassembled WGS sequence"/>
</dbReference>
<dbReference type="SUPFAM" id="SSF81383">
    <property type="entry name" value="F-box domain"/>
    <property type="match status" value="1"/>
</dbReference>
<name>A0AAV1IKB2_9CHLO</name>